<name>A0ACD0NPL2_9BASI</name>
<sequence length="395" mass="43112">MRISIPSIPESATRPWIDYNLNQATELVTRFLTNSNGSALILTGAGVSVDSGIAPYRGDKGHYTVHKTYRPIFYHEFVEDSERGLLSRRRYYSRSYLGFPPVRVAQPNKTHYSIAAIQRLGYVPELITQNVDNLHHSATPSPSLAASTILELHGTLKHVVCVSSPAGYNSNNRNVEPLHPDLYHALSAGPGAATPRPNNTPTGSAYPKGCGFRGSRAVFQDELTRLNPSWEALANQMTETGKPPKLNPDGDVDLQGGVDYSTFRFPPCPKCGGILKPSVVFFGESVPDALRDHSYQMVRDSSSLLLVGTSLATYSAYRLVKQAVEQGKPTLLINKGPTRADPIVQDKIELGSSEVLSRVAKELAKGREEKDTVLRRLLESGVSLMPNSLQGVISS</sequence>
<keyword evidence="2" id="KW-1185">Reference proteome</keyword>
<evidence type="ECO:0000313" key="1">
    <source>
        <dbReference type="EMBL" id="PWN47734.1"/>
    </source>
</evidence>
<dbReference type="Proteomes" id="UP000245626">
    <property type="component" value="Unassembled WGS sequence"/>
</dbReference>
<reference evidence="1 2" key="1">
    <citation type="journal article" date="2018" name="Mol. Biol. Evol.">
        <title>Broad Genomic Sampling Reveals a Smut Pathogenic Ancestry of the Fungal Clade Ustilaginomycotina.</title>
        <authorList>
            <person name="Kijpornyongpan T."/>
            <person name="Mondo S.J."/>
            <person name="Barry K."/>
            <person name="Sandor L."/>
            <person name="Lee J."/>
            <person name="Lipzen A."/>
            <person name="Pangilinan J."/>
            <person name="LaButti K."/>
            <person name="Hainaut M."/>
            <person name="Henrissat B."/>
            <person name="Grigoriev I.V."/>
            <person name="Spatafora J.W."/>
            <person name="Aime M.C."/>
        </authorList>
    </citation>
    <scope>NUCLEOTIDE SEQUENCE [LARGE SCALE GENOMIC DNA]</scope>
    <source>
        <strain evidence="1 2">SA 807</strain>
    </source>
</reference>
<protein>
    <submittedName>
        <fullName evidence="1">DHS-like NAD/FAD-binding domain-containing protein</fullName>
    </submittedName>
</protein>
<evidence type="ECO:0000313" key="2">
    <source>
        <dbReference type="Proteomes" id="UP000245626"/>
    </source>
</evidence>
<dbReference type="EMBL" id="KZ820352">
    <property type="protein sequence ID" value="PWN47734.1"/>
    <property type="molecule type" value="Genomic_DNA"/>
</dbReference>
<organism evidence="1 2">
    <name type="scientific">Violaceomyces palustris</name>
    <dbReference type="NCBI Taxonomy" id="1673888"/>
    <lineage>
        <taxon>Eukaryota</taxon>
        <taxon>Fungi</taxon>
        <taxon>Dikarya</taxon>
        <taxon>Basidiomycota</taxon>
        <taxon>Ustilaginomycotina</taxon>
        <taxon>Ustilaginomycetes</taxon>
        <taxon>Violaceomycetales</taxon>
        <taxon>Violaceomycetaceae</taxon>
        <taxon>Violaceomyces</taxon>
    </lineage>
</organism>
<proteinExistence type="predicted"/>
<accession>A0ACD0NPL2</accession>
<gene>
    <name evidence="1" type="ORF">IE53DRAFT_407422</name>
</gene>